<dbReference type="Gene3D" id="3.40.190.10">
    <property type="entry name" value="Periplasmic binding protein-like II"/>
    <property type="match status" value="2"/>
</dbReference>
<reference evidence="5 6" key="1">
    <citation type="submission" date="2019-07" db="EMBL/GenBank/DDBJ databases">
        <title>Whole genome shotgun sequence of Kocuria flava NBRC 107626.</title>
        <authorList>
            <person name="Hosoyama A."/>
            <person name="Uohara A."/>
            <person name="Ohji S."/>
            <person name="Ichikawa N."/>
        </authorList>
    </citation>
    <scope>NUCLEOTIDE SEQUENCE [LARGE SCALE GENOMIC DNA]</scope>
    <source>
        <strain evidence="5 6">NBRC 107626</strain>
    </source>
</reference>
<dbReference type="PIRSF" id="PIRSF004846">
    <property type="entry name" value="ModA"/>
    <property type="match status" value="1"/>
</dbReference>
<sequence length="284" mass="28296">MPQRTGGDARPAARPTGRARRRAAAALLPLAALTGCAPTAAGDRLDVWAASSLAGVLPELAAEYERAHPGTEVALNFSGSSDLAVQIAEGAPADLFVAADERTLQRVLDAGRAAGPARPVATNRLVIAVAEGNPRGVGSLADLAGDGVRTVVCAEQVPCGHAARTVQDLAGVDLRPVSEENAVTDVLGKVRTGQADAGLVYVTDVAAHEDELDAVALPEAAAAANPYAAVVVPGGEEDAAAAFAELLTGPAGRERLAAAGFGPPPAATTPAGTDPDPHDPGGSA</sequence>
<dbReference type="InterPro" id="IPR005950">
    <property type="entry name" value="ModA"/>
</dbReference>
<dbReference type="SUPFAM" id="SSF53850">
    <property type="entry name" value="Periplasmic binding protein-like II"/>
    <property type="match status" value="1"/>
</dbReference>
<evidence type="ECO:0000256" key="2">
    <source>
        <dbReference type="ARBA" id="ARBA00022723"/>
    </source>
</evidence>
<dbReference type="PANTHER" id="PTHR30632">
    <property type="entry name" value="MOLYBDATE-BINDING PERIPLASMIC PROTEIN"/>
    <property type="match status" value="1"/>
</dbReference>
<evidence type="ECO:0000256" key="1">
    <source>
        <dbReference type="ARBA" id="ARBA00009175"/>
    </source>
</evidence>
<evidence type="ECO:0000313" key="5">
    <source>
        <dbReference type="EMBL" id="GEO91665.1"/>
    </source>
</evidence>
<keyword evidence="2" id="KW-0479">Metal-binding</keyword>
<organism evidence="5 6">
    <name type="scientific">Kocuria flava</name>
    <dbReference type="NCBI Taxonomy" id="446860"/>
    <lineage>
        <taxon>Bacteria</taxon>
        <taxon>Bacillati</taxon>
        <taxon>Actinomycetota</taxon>
        <taxon>Actinomycetes</taxon>
        <taxon>Micrococcales</taxon>
        <taxon>Micrococcaceae</taxon>
        <taxon>Kocuria</taxon>
    </lineage>
</organism>
<protein>
    <submittedName>
        <fullName evidence="5">Molybdate-binding protein</fullName>
    </submittedName>
</protein>
<dbReference type="Proteomes" id="UP000321155">
    <property type="component" value="Unassembled WGS sequence"/>
</dbReference>
<dbReference type="Pfam" id="PF13531">
    <property type="entry name" value="SBP_bac_11"/>
    <property type="match status" value="1"/>
</dbReference>
<feature type="compositionally biased region" description="Basic and acidic residues" evidence="4">
    <location>
        <begin position="275"/>
        <end position="284"/>
    </location>
</feature>
<keyword evidence="3" id="KW-0732">Signal</keyword>
<proteinExistence type="inferred from homology"/>
<gene>
    <name evidence="5" type="primary">modA</name>
    <name evidence="5" type="ORF">KFL01_09710</name>
</gene>
<dbReference type="NCBIfam" id="TIGR01256">
    <property type="entry name" value="modA"/>
    <property type="match status" value="1"/>
</dbReference>
<comment type="caution">
    <text evidence="5">The sequence shown here is derived from an EMBL/GenBank/DDBJ whole genome shotgun (WGS) entry which is preliminary data.</text>
</comment>
<dbReference type="RefSeq" id="WP_083529140.1">
    <property type="nucleotide sequence ID" value="NZ_BJZR01000017.1"/>
</dbReference>
<feature type="region of interest" description="Disordered" evidence="4">
    <location>
        <begin position="254"/>
        <end position="284"/>
    </location>
</feature>
<evidence type="ECO:0000256" key="4">
    <source>
        <dbReference type="SAM" id="MobiDB-lite"/>
    </source>
</evidence>
<evidence type="ECO:0000256" key="3">
    <source>
        <dbReference type="ARBA" id="ARBA00022729"/>
    </source>
</evidence>
<name>A0ABQ0X2Y6_9MICC</name>
<dbReference type="EMBL" id="BJZR01000017">
    <property type="protein sequence ID" value="GEO91665.1"/>
    <property type="molecule type" value="Genomic_DNA"/>
</dbReference>
<comment type="similarity">
    <text evidence="1">Belongs to the bacterial solute-binding protein ModA family.</text>
</comment>
<dbReference type="PANTHER" id="PTHR30632:SF0">
    <property type="entry name" value="SULFATE-BINDING PROTEIN"/>
    <property type="match status" value="1"/>
</dbReference>
<accession>A0ABQ0X2Y6</accession>
<keyword evidence="6" id="KW-1185">Reference proteome</keyword>
<evidence type="ECO:0000313" key="6">
    <source>
        <dbReference type="Proteomes" id="UP000321155"/>
    </source>
</evidence>
<dbReference type="InterPro" id="IPR050682">
    <property type="entry name" value="ModA/WtpA"/>
</dbReference>